<dbReference type="Proteomes" id="UP000266723">
    <property type="component" value="Unassembled WGS sequence"/>
</dbReference>
<dbReference type="SUPFAM" id="SSF49599">
    <property type="entry name" value="TRAF domain-like"/>
    <property type="match status" value="1"/>
</dbReference>
<protein>
    <submittedName>
        <fullName evidence="2">Uncharacterized protein</fullName>
    </submittedName>
</protein>
<proteinExistence type="predicted"/>
<reference evidence="2 3" key="1">
    <citation type="journal article" date="2020" name="BMC Genomics">
        <title>Intraspecific diversification of the crop wild relative Brassica cretica Lam. using demographic model selection.</title>
        <authorList>
            <person name="Kioukis A."/>
            <person name="Michalopoulou V.A."/>
            <person name="Briers L."/>
            <person name="Pirintsos S."/>
            <person name="Studholme D.J."/>
            <person name="Pavlidis P."/>
            <person name="Sarris P.F."/>
        </authorList>
    </citation>
    <scope>NUCLEOTIDE SEQUENCE [LARGE SCALE GENOMIC DNA]</scope>
    <source>
        <strain evidence="3">cv. PFS-1207/04</strain>
    </source>
</reference>
<dbReference type="CDD" id="cd00121">
    <property type="entry name" value="MATH"/>
    <property type="match status" value="1"/>
</dbReference>
<evidence type="ECO:0000313" key="3">
    <source>
        <dbReference type="Proteomes" id="UP000266723"/>
    </source>
</evidence>
<feature type="region of interest" description="Disordered" evidence="1">
    <location>
        <begin position="17"/>
        <end position="36"/>
    </location>
</feature>
<comment type="caution">
    <text evidence="2">The sequence shown here is derived from an EMBL/GenBank/DDBJ whole genome shotgun (WGS) entry which is preliminary data.</text>
</comment>
<dbReference type="EMBL" id="QGKV02001507">
    <property type="protein sequence ID" value="KAF3533619.1"/>
    <property type="molecule type" value="Genomic_DNA"/>
</dbReference>
<accession>A0ABQ7BLU5</accession>
<name>A0ABQ7BLU5_BRACR</name>
<keyword evidence="3" id="KW-1185">Reference proteome</keyword>
<evidence type="ECO:0000256" key="1">
    <source>
        <dbReference type="SAM" id="MobiDB-lite"/>
    </source>
</evidence>
<organism evidence="2 3">
    <name type="scientific">Brassica cretica</name>
    <name type="common">Mustard</name>
    <dbReference type="NCBI Taxonomy" id="69181"/>
    <lineage>
        <taxon>Eukaryota</taxon>
        <taxon>Viridiplantae</taxon>
        <taxon>Streptophyta</taxon>
        <taxon>Embryophyta</taxon>
        <taxon>Tracheophyta</taxon>
        <taxon>Spermatophyta</taxon>
        <taxon>Magnoliopsida</taxon>
        <taxon>eudicotyledons</taxon>
        <taxon>Gunneridae</taxon>
        <taxon>Pentapetalae</taxon>
        <taxon>rosids</taxon>
        <taxon>malvids</taxon>
        <taxon>Brassicales</taxon>
        <taxon>Brassicaceae</taxon>
        <taxon>Brassiceae</taxon>
        <taxon>Brassica</taxon>
    </lineage>
</organism>
<dbReference type="InterPro" id="IPR002083">
    <property type="entry name" value="MATH/TRAF_dom"/>
</dbReference>
<dbReference type="Gene3D" id="2.60.210.10">
    <property type="entry name" value="Apoptosis, Tumor Necrosis Factor Receptor Associated Protein 2, Chain A"/>
    <property type="match status" value="1"/>
</dbReference>
<gene>
    <name evidence="2" type="ORF">DY000_02042261</name>
</gene>
<sequence>MHCALCVDETTIRKGKTRMQASPQNLNPAIPTASPRTNQQILPTQLKYETRPRVHAHTVDKGEPNGQSESRLQPFQEGKALSVYLYLSQQELLKAKPYEKVYARAKLRVPNQRQSNNDVVGQLDNWFSPQITGLGFDAFVHLSNLRKQHRV</sequence>
<dbReference type="InterPro" id="IPR008974">
    <property type="entry name" value="TRAF-like"/>
</dbReference>
<evidence type="ECO:0000313" key="2">
    <source>
        <dbReference type="EMBL" id="KAF3533619.1"/>
    </source>
</evidence>